<evidence type="ECO:0008006" key="4">
    <source>
        <dbReference type="Google" id="ProtNLM"/>
    </source>
</evidence>
<protein>
    <recommendedName>
        <fullName evidence="4">Bacteriocin</fullName>
    </recommendedName>
</protein>
<proteinExistence type="predicted"/>
<dbReference type="Proteomes" id="UP000196084">
    <property type="component" value="Unassembled WGS sequence"/>
</dbReference>
<feature type="region of interest" description="Disordered" evidence="1">
    <location>
        <begin position="1"/>
        <end position="23"/>
    </location>
</feature>
<dbReference type="RefSeq" id="WP_087715523.1">
    <property type="nucleotide sequence ID" value="NZ_MWPH01000004.1"/>
</dbReference>
<dbReference type="AlphaFoldDB" id="A0A202E4Q0"/>
<name>A0A202E4Q0_9EURY</name>
<gene>
    <name evidence="2" type="ORF">B2G88_17490</name>
</gene>
<reference evidence="2 3" key="1">
    <citation type="submission" date="2017-02" db="EMBL/GenBank/DDBJ databases">
        <title>Natronthermophilus aegyptiacus gen. nov.,sp. nov., an aerobic, extremely halophilic alkalithermophilic archaeon isolated from the athalassohaline Wadi An Natrun, Egypt.</title>
        <authorList>
            <person name="Zhao B."/>
        </authorList>
    </citation>
    <scope>NUCLEOTIDE SEQUENCE [LARGE SCALE GENOMIC DNA]</scope>
    <source>
        <strain evidence="2 3">CGMCC 1.3597</strain>
    </source>
</reference>
<evidence type="ECO:0000313" key="2">
    <source>
        <dbReference type="EMBL" id="OVE83201.1"/>
    </source>
</evidence>
<evidence type="ECO:0000256" key="1">
    <source>
        <dbReference type="SAM" id="MobiDB-lite"/>
    </source>
</evidence>
<comment type="caution">
    <text evidence="2">The sequence shown here is derived from an EMBL/GenBank/DDBJ whole genome shotgun (WGS) entry which is preliminary data.</text>
</comment>
<accession>A0A202E4Q0</accession>
<dbReference type="Gene3D" id="3.30.2400.30">
    <property type="match status" value="1"/>
</dbReference>
<feature type="compositionally biased region" description="Polar residues" evidence="1">
    <location>
        <begin position="1"/>
        <end position="14"/>
    </location>
</feature>
<organism evidence="2 3">
    <name type="scientific">Natronolimnobius baerhuensis</name>
    <dbReference type="NCBI Taxonomy" id="253108"/>
    <lineage>
        <taxon>Archaea</taxon>
        <taxon>Methanobacteriati</taxon>
        <taxon>Methanobacteriota</taxon>
        <taxon>Stenosarchaea group</taxon>
        <taxon>Halobacteria</taxon>
        <taxon>Halobacteriales</taxon>
        <taxon>Natrialbaceae</taxon>
        <taxon>Natronolimnobius</taxon>
    </lineage>
</organism>
<evidence type="ECO:0000313" key="3">
    <source>
        <dbReference type="Proteomes" id="UP000196084"/>
    </source>
</evidence>
<dbReference type="EMBL" id="MWPH01000004">
    <property type="protein sequence ID" value="OVE83201.1"/>
    <property type="molecule type" value="Genomic_DNA"/>
</dbReference>
<keyword evidence="3" id="KW-1185">Reference proteome</keyword>
<sequence>MATAGITANRTMPDSDNDDLSGLQRRILFTNDKQQKKQLQQRMYQKSLQAAKEEFGPAGVEQQQQLWQAAANGLQEGYRKGAMGGISANAQRLDYDEWEDRDDLTVTEARMAKTAVEDLLDAGFDRDVSPARLVSLYQVRSDAFNSERSMNLRSQGHDDQPIKFREGVPLPYDYVSWEIDERELINSQNFGEDAETEAAEEAGEELADSMEDLAFRGWNTEIEIQGSLYSVDGYLTTDYKLEESGFGDWSEATNVVETIQDLQSELNAQTEDRNRGYNPQQEGVWLYYPTAQWGNLTLQPDPQGDGNMNLLQRLQQDYPWIDFRMSGALNPDECVMVIQNTDVVDLADGQAPTTMSGEIDLGLATEYRHLGMRIPRIKATYDEIYGIAVGTGIDG</sequence>
<dbReference type="OrthoDB" id="195106at2157"/>